<dbReference type="GO" id="GO:0009423">
    <property type="term" value="P:chorismate biosynthetic process"/>
    <property type="evidence" value="ECO:0007669"/>
    <property type="project" value="UniProtKB-UniPathway"/>
</dbReference>
<dbReference type="InterPro" id="IPR001986">
    <property type="entry name" value="Enolpyruvate_Tfrase_dom"/>
</dbReference>
<dbReference type="SUPFAM" id="SSF55205">
    <property type="entry name" value="EPT/RTPC-like"/>
    <property type="match status" value="1"/>
</dbReference>
<evidence type="ECO:0000256" key="1">
    <source>
        <dbReference type="ARBA" id="ARBA00004811"/>
    </source>
</evidence>
<evidence type="ECO:0000313" key="10">
    <source>
        <dbReference type="EMBL" id="MBB6470590.1"/>
    </source>
</evidence>
<gene>
    <name evidence="10" type="ORF">BJ992_000021</name>
</gene>
<evidence type="ECO:0000259" key="9">
    <source>
        <dbReference type="Pfam" id="PF00275"/>
    </source>
</evidence>
<evidence type="ECO:0000256" key="2">
    <source>
        <dbReference type="ARBA" id="ARBA00009948"/>
    </source>
</evidence>
<evidence type="ECO:0000256" key="3">
    <source>
        <dbReference type="ARBA" id="ARBA00012450"/>
    </source>
</evidence>
<evidence type="ECO:0000256" key="4">
    <source>
        <dbReference type="ARBA" id="ARBA00022605"/>
    </source>
</evidence>
<comment type="catalytic activity">
    <reaction evidence="8">
        <text>3-phosphoshikimate + phosphoenolpyruvate = 5-O-(1-carboxyvinyl)-3-phosphoshikimate + phosphate</text>
        <dbReference type="Rhea" id="RHEA:21256"/>
        <dbReference type="ChEBI" id="CHEBI:43474"/>
        <dbReference type="ChEBI" id="CHEBI:57701"/>
        <dbReference type="ChEBI" id="CHEBI:58702"/>
        <dbReference type="ChEBI" id="CHEBI:145989"/>
        <dbReference type="EC" id="2.5.1.19"/>
    </reaction>
    <physiologicalReaction direction="left-to-right" evidence="8">
        <dbReference type="Rhea" id="RHEA:21257"/>
    </physiologicalReaction>
</comment>
<comment type="similarity">
    <text evidence="2">Belongs to the EPSP synthase family.</text>
</comment>
<evidence type="ECO:0000256" key="5">
    <source>
        <dbReference type="ARBA" id="ARBA00022679"/>
    </source>
</evidence>
<dbReference type="PANTHER" id="PTHR21090:SF5">
    <property type="entry name" value="PENTAFUNCTIONAL AROM POLYPEPTIDE"/>
    <property type="match status" value="1"/>
</dbReference>
<keyword evidence="6" id="KW-0057">Aromatic amino acid biosynthesis</keyword>
<sequence length="461" mass="48899">MSTAQVGKVHIHPVRHGVRGEVRIPHSKPHMQRAVLLSLLANAPSVIVNPAWSSESRDLFEAAKLFGADVVHEDEARLVVTGTGRSAGPPATPVTTAGSAFNFRTLAAVACLIPGETVIEGNASMRARPVTRYLNFITDLGARWDDVSDATHLRIKVRGGSRLAGETLIDPRHSSQALTAALLVAPLADGEVRIRYDGEPVGEGYVDLTLAMMREQGAAVERSGPSFLVTPSAYRSQVHLIASDFTALSYVAGAVAVVRDADVTVAGYRPSGLSSEKEFMEVLGALGVHCRHDPVARTLRLRHTGPAAASVEIDGRNMPTVVPTLAAIAPFVDAKVTVRDVAHVNNHKCPRVSVMLTELGRLGCQLTPLHRADGLLDGFTTTGRQSPPGGVAVDGHGDHRIFMSLATAALGCRMGAVVDGAHLLPASFPGYLDVLTRLGVHWDPSGRQHLEPVPTATKALM</sequence>
<dbReference type="EMBL" id="JACHIU010000001">
    <property type="protein sequence ID" value="MBB6470590.1"/>
    <property type="molecule type" value="Genomic_DNA"/>
</dbReference>
<accession>A0A7X0I8T5</accession>
<dbReference type="RefSeq" id="WP_184977915.1">
    <property type="nucleotide sequence ID" value="NZ_BAAALO010000006.1"/>
</dbReference>
<feature type="domain" description="Enolpyruvate transferase" evidence="9">
    <location>
        <begin position="18"/>
        <end position="435"/>
    </location>
</feature>
<dbReference type="GO" id="GO:0009073">
    <property type="term" value="P:aromatic amino acid family biosynthetic process"/>
    <property type="evidence" value="ECO:0007669"/>
    <property type="project" value="UniProtKB-KW"/>
</dbReference>
<reference evidence="10 11" key="1">
    <citation type="submission" date="2020-08" db="EMBL/GenBank/DDBJ databases">
        <title>Sequencing the genomes of 1000 actinobacteria strains.</title>
        <authorList>
            <person name="Klenk H.-P."/>
        </authorList>
    </citation>
    <scope>NUCLEOTIDE SEQUENCE [LARGE SCALE GENOMIC DNA]</scope>
    <source>
        <strain evidence="10 11">DSM 44936</strain>
    </source>
</reference>
<dbReference type="Proteomes" id="UP000555564">
    <property type="component" value="Unassembled WGS sequence"/>
</dbReference>
<dbReference type="PANTHER" id="PTHR21090">
    <property type="entry name" value="AROM/DEHYDROQUINATE SYNTHASE"/>
    <property type="match status" value="1"/>
</dbReference>
<name>A0A7X0I8T5_9ACTN</name>
<evidence type="ECO:0000256" key="7">
    <source>
        <dbReference type="ARBA" id="ARBA00030046"/>
    </source>
</evidence>
<evidence type="ECO:0000313" key="11">
    <source>
        <dbReference type="Proteomes" id="UP000555564"/>
    </source>
</evidence>
<evidence type="ECO:0000256" key="6">
    <source>
        <dbReference type="ARBA" id="ARBA00023141"/>
    </source>
</evidence>
<dbReference type="EC" id="2.5.1.19" evidence="3"/>
<dbReference type="GO" id="GO:0008652">
    <property type="term" value="P:amino acid biosynthetic process"/>
    <property type="evidence" value="ECO:0007669"/>
    <property type="project" value="UniProtKB-KW"/>
</dbReference>
<dbReference type="InterPro" id="IPR006264">
    <property type="entry name" value="EPSP_synthase"/>
</dbReference>
<comment type="caution">
    <text evidence="10">The sequence shown here is derived from an EMBL/GenBank/DDBJ whole genome shotgun (WGS) entry which is preliminary data.</text>
</comment>
<proteinExistence type="inferred from homology"/>
<dbReference type="InterPro" id="IPR013792">
    <property type="entry name" value="RNA3'P_cycl/enolpyr_Trfase_a/b"/>
</dbReference>
<keyword evidence="5 10" id="KW-0808">Transferase</keyword>
<protein>
    <recommendedName>
        <fullName evidence="3">3-phosphoshikimate 1-carboxyvinyltransferase</fullName>
        <ecNumber evidence="3">2.5.1.19</ecNumber>
    </recommendedName>
    <alternativeName>
        <fullName evidence="7">5-enolpyruvylshikimate-3-phosphate synthase</fullName>
    </alternativeName>
</protein>
<dbReference type="PIRSF" id="PIRSF000505">
    <property type="entry name" value="EPSPS"/>
    <property type="match status" value="1"/>
</dbReference>
<comment type="pathway">
    <text evidence="1">Metabolic intermediate biosynthesis; chorismate biosynthesis; chorismate from D-erythrose 4-phosphate and phosphoenolpyruvate: step 6/7.</text>
</comment>
<dbReference type="GO" id="GO:0003866">
    <property type="term" value="F:3-phosphoshikimate 1-carboxyvinyltransferase activity"/>
    <property type="evidence" value="ECO:0007669"/>
    <property type="project" value="UniProtKB-EC"/>
</dbReference>
<dbReference type="Gene3D" id="3.65.10.10">
    <property type="entry name" value="Enolpyruvate transferase domain"/>
    <property type="match status" value="2"/>
</dbReference>
<dbReference type="InterPro" id="IPR036968">
    <property type="entry name" value="Enolpyruvate_Tfrase_sf"/>
</dbReference>
<keyword evidence="4" id="KW-0028">Amino-acid biosynthesis</keyword>
<keyword evidence="11" id="KW-1185">Reference proteome</keyword>
<dbReference type="UniPathway" id="UPA00053">
    <property type="reaction ID" value="UER00089"/>
</dbReference>
<dbReference type="AlphaFoldDB" id="A0A7X0I8T5"/>
<organism evidence="10 11">
    <name type="scientific">Sphaerisporangium rubeum</name>
    <dbReference type="NCBI Taxonomy" id="321317"/>
    <lineage>
        <taxon>Bacteria</taxon>
        <taxon>Bacillati</taxon>
        <taxon>Actinomycetota</taxon>
        <taxon>Actinomycetes</taxon>
        <taxon>Streptosporangiales</taxon>
        <taxon>Streptosporangiaceae</taxon>
        <taxon>Sphaerisporangium</taxon>
    </lineage>
</organism>
<evidence type="ECO:0000256" key="8">
    <source>
        <dbReference type="ARBA" id="ARBA00044633"/>
    </source>
</evidence>
<dbReference type="Pfam" id="PF00275">
    <property type="entry name" value="EPSP_synthase"/>
    <property type="match status" value="1"/>
</dbReference>